<dbReference type="PANTHER" id="PTHR23329">
    <property type="entry name" value="TUFTELIN-INTERACTING PROTEIN 11-RELATED"/>
    <property type="match status" value="1"/>
</dbReference>
<dbReference type="Proteomes" id="UP001642540">
    <property type="component" value="Unassembled WGS sequence"/>
</dbReference>
<dbReference type="PANTHER" id="PTHR23329:SF1">
    <property type="entry name" value="TUFTELIN-INTERACTING PROTEIN 11"/>
    <property type="match status" value="1"/>
</dbReference>
<protein>
    <recommendedName>
        <fullName evidence="1">GCF C-terminal domain-containing protein</fullName>
    </recommendedName>
</protein>
<dbReference type="Pfam" id="PF07842">
    <property type="entry name" value="GCFC"/>
    <property type="match status" value="1"/>
</dbReference>
<keyword evidence="3" id="KW-1185">Reference proteome</keyword>
<dbReference type="EMBL" id="CAXLJM020000164">
    <property type="protein sequence ID" value="CAL8146631.1"/>
    <property type="molecule type" value="Genomic_DNA"/>
</dbReference>
<feature type="domain" description="GCF C-terminal" evidence="1">
    <location>
        <begin position="2"/>
        <end position="127"/>
    </location>
</feature>
<comment type="caution">
    <text evidence="2">The sequence shown here is derived from an EMBL/GenBank/DDBJ whole genome shotgun (WGS) entry which is preliminary data.</text>
</comment>
<gene>
    <name evidence="2" type="ORF">ODALV1_LOCUS30879</name>
</gene>
<dbReference type="InterPro" id="IPR045211">
    <property type="entry name" value="TFP11/STIP/Ntr1"/>
</dbReference>
<organism evidence="2 3">
    <name type="scientific">Orchesella dallaii</name>
    <dbReference type="NCBI Taxonomy" id="48710"/>
    <lineage>
        <taxon>Eukaryota</taxon>
        <taxon>Metazoa</taxon>
        <taxon>Ecdysozoa</taxon>
        <taxon>Arthropoda</taxon>
        <taxon>Hexapoda</taxon>
        <taxon>Collembola</taxon>
        <taxon>Entomobryomorpha</taxon>
        <taxon>Entomobryoidea</taxon>
        <taxon>Orchesellidae</taxon>
        <taxon>Orchesellinae</taxon>
        <taxon>Orchesella</taxon>
    </lineage>
</organism>
<proteinExistence type="predicted"/>
<dbReference type="InterPro" id="IPR022783">
    <property type="entry name" value="GCFC_dom"/>
</dbReference>
<accession>A0ABP1S8S3</accession>
<sequence>MEPCKNMDLFENWNDLLVEFPKLYEKIMWEAWMPSIRQAGLQWNVKDGRIMLNIIEKWNSILTPRIMENIKEQIVLPKIIKAVEDWDPWKDEINSWFKPWISHLGSKLKILFPTIRHKIAKALAKWEEAIDPSDQGVKHFRWVLQMMEILPVGNLIKILEAHFFPKWLKFLGDWLNESGDFDEVQRWYLLWREQFPANLIKEEKIVGNFQKALEIIEMGIQYRCRGERMDFSIIVNKNYMDQPNNRELKSEINSESMENTVDLDLLLNLRSPQRFRDLVQLKCEKLGVLFCPLKNKYFDGMQVYQCGNLFIYICNNVIYVEGGGNWKPMSLKQLIFIATLK</sequence>
<evidence type="ECO:0000259" key="1">
    <source>
        <dbReference type="Pfam" id="PF07842"/>
    </source>
</evidence>
<reference evidence="2 3" key="1">
    <citation type="submission" date="2024-08" db="EMBL/GenBank/DDBJ databases">
        <authorList>
            <person name="Cucini C."/>
            <person name="Frati F."/>
        </authorList>
    </citation>
    <scope>NUCLEOTIDE SEQUENCE [LARGE SCALE GENOMIC DNA]</scope>
</reference>
<evidence type="ECO:0000313" key="2">
    <source>
        <dbReference type="EMBL" id="CAL8146631.1"/>
    </source>
</evidence>
<evidence type="ECO:0000313" key="3">
    <source>
        <dbReference type="Proteomes" id="UP001642540"/>
    </source>
</evidence>
<name>A0ABP1S8S3_9HEXA</name>